<organism evidence="2 3">
    <name type="scientific">Planoprotostelium fungivorum</name>
    <dbReference type="NCBI Taxonomy" id="1890364"/>
    <lineage>
        <taxon>Eukaryota</taxon>
        <taxon>Amoebozoa</taxon>
        <taxon>Evosea</taxon>
        <taxon>Variosea</taxon>
        <taxon>Cavosteliida</taxon>
        <taxon>Cavosteliaceae</taxon>
        <taxon>Planoprotostelium</taxon>
    </lineage>
</organism>
<protein>
    <submittedName>
        <fullName evidence="2">Uncharacterized protein</fullName>
    </submittedName>
</protein>
<dbReference type="AlphaFoldDB" id="A0A2P6N9P4"/>
<gene>
    <name evidence="2" type="ORF">PROFUN_11630</name>
</gene>
<comment type="caution">
    <text evidence="2">The sequence shown here is derived from an EMBL/GenBank/DDBJ whole genome shotgun (WGS) entry which is preliminary data.</text>
</comment>
<feature type="region of interest" description="Disordered" evidence="1">
    <location>
        <begin position="153"/>
        <end position="175"/>
    </location>
</feature>
<keyword evidence="3" id="KW-1185">Reference proteome</keyword>
<sequence>MRARGREGGNSMIHGPYQILSFGDFLIWWRIASTLFCSRGQLHMPSAYRYNNTKPLWNKLSVREDRLDLLLTLSQLLELVLSHLRKIIAELKQLSDEKDERSTNVTVEKMPAYNTSASVRDKKRTTDGKEIWLLCHHYPAQLIHRTTSKCLDRPPRNESIHRDLHSSTSTAREEGKLIIRPGRVTGWEERVDEVHGVTSISSTATMSMLSEKR</sequence>
<dbReference type="Proteomes" id="UP000241769">
    <property type="component" value="Unassembled WGS sequence"/>
</dbReference>
<dbReference type="InParanoid" id="A0A2P6N9P4"/>
<evidence type="ECO:0000313" key="3">
    <source>
        <dbReference type="Proteomes" id="UP000241769"/>
    </source>
</evidence>
<proteinExistence type="predicted"/>
<accession>A0A2P6N9P4</accession>
<dbReference type="EMBL" id="MDYQ01000141">
    <property type="protein sequence ID" value="PRP80671.1"/>
    <property type="molecule type" value="Genomic_DNA"/>
</dbReference>
<reference evidence="2 3" key="1">
    <citation type="journal article" date="2018" name="Genome Biol. Evol.">
        <title>Multiple Roots of Fruiting Body Formation in Amoebozoa.</title>
        <authorList>
            <person name="Hillmann F."/>
            <person name="Forbes G."/>
            <person name="Novohradska S."/>
            <person name="Ferling I."/>
            <person name="Riege K."/>
            <person name="Groth M."/>
            <person name="Westermann M."/>
            <person name="Marz M."/>
            <person name="Spaller T."/>
            <person name="Winckler T."/>
            <person name="Schaap P."/>
            <person name="Glockner G."/>
        </authorList>
    </citation>
    <scope>NUCLEOTIDE SEQUENCE [LARGE SCALE GENOMIC DNA]</scope>
    <source>
        <strain evidence="2 3">Jena</strain>
    </source>
</reference>
<evidence type="ECO:0000256" key="1">
    <source>
        <dbReference type="SAM" id="MobiDB-lite"/>
    </source>
</evidence>
<name>A0A2P6N9P4_9EUKA</name>
<evidence type="ECO:0000313" key="2">
    <source>
        <dbReference type="EMBL" id="PRP80671.1"/>
    </source>
</evidence>